<dbReference type="OrthoDB" id="9814639at2"/>
<evidence type="ECO:0000256" key="2">
    <source>
        <dbReference type="ARBA" id="ARBA00022729"/>
    </source>
</evidence>
<name>A0A1I6B442_9GAMM</name>
<reference evidence="4 5" key="1">
    <citation type="submission" date="2016-10" db="EMBL/GenBank/DDBJ databases">
        <authorList>
            <person name="de Groot N.N."/>
        </authorList>
    </citation>
    <scope>NUCLEOTIDE SEQUENCE [LARGE SCALE GENOMIC DNA]</scope>
    <source>
        <strain evidence="4 5">JCM 18415</strain>
    </source>
</reference>
<dbReference type="Proteomes" id="UP000242815">
    <property type="component" value="Unassembled WGS sequence"/>
</dbReference>
<dbReference type="InterPro" id="IPR002509">
    <property type="entry name" value="NODB_dom"/>
</dbReference>
<proteinExistence type="predicted"/>
<dbReference type="Pfam" id="PF01522">
    <property type="entry name" value="Polysacc_deac_1"/>
    <property type="match status" value="1"/>
</dbReference>
<dbReference type="EMBL" id="FOYD01000003">
    <property type="protein sequence ID" value="SFQ75712.1"/>
    <property type="molecule type" value="Genomic_DNA"/>
</dbReference>
<dbReference type="SUPFAM" id="SSF88713">
    <property type="entry name" value="Glycoside hydrolase/deacetylase"/>
    <property type="match status" value="1"/>
</dbReference>
<feature type="domain" description="NodB homology" evidence="3">
    <location>
        <begin position="87"/>
        <end position="330"/>
    </location>
</feature>
<dbReference type="CDD" id="cd10918">
    <property type="entry name" value="CE4_NodB_like_5s_6s"/>
    <property type="match status" value="1"/>
</dbReference>
<dbReference type="AlphaFoldDB" id="A0A1I6B442"/>
<dbReference type="RefSeq" id="WP_090537952.1">
    <property type="nucleotide sequence ID" value="NZ_FOYD01000003.1"/>
</dbReference>
<dbReference type="STRING" id="1002526.SAMN05216578_103112"/>
<evidence type="ECO:0000313" key="5">
    <source>
        <dbReference type="Proteomes" id="UP000242815"/>
    </source>
</evidence>
<evidence type="ECO:0000259" key="3">
    <source>
        <dbReference type="PROSITE" id="PS51677"/>
    </source>
</evidence>
<accession>A0A1I6B442</accession>
<dbReference type="GO" id="GO:0016810">
    <property type="term" value="F:hydrolase activity, acting on carbon-nitrogen (but not peptide) bonds"/>
    <property type="evidence" value="ECO:0007669"/>
    <property type="project" value="InterPro"/>
</dbReference>
<dbReference type="GO" id="GO:0005975">
    <property type="term" value="P:carbohydrate metabolic process"/>
    <property type="evidence" value="ECO:0007669"/>
    <property type="project" value="InterPro"/>
</dbReference>
<dbReference type="GO" id="GO:0005576">
    <property type="term" value="C:extracellular region"/>
    <property type="evidence" value="ECO:0007669"/>
    <property type="project" value="UniProtKB-SubCell"/>
</dbReference>
<dbReference type="PANTHER" id="PTHR34216">
    <property type="match status" value="1"/>
</dbReference>
<keyword evidence="2" id="KW-0732">Signal</keyword>
<evidence type="ECO:0000256" key="1">
    <source>
        <dbReference type="ARBA" id="ARBA00004613"/>
    </source>
</evidence>
<dbReference type="Gene3D" id="3.20.20.370">
    <property type="entry name" value="Glycoside hydrolase/deacetylase"/>
    <property type="match status" value="1"/>
</dbReference>
<dbReference type="InterPro" id="IPR011330">
    <property type="entry name" value="Glyco_hydro/deAcase_b/a-brl"/>
</dbReference>
<dbReference type="PANTHER" id="PTHR34216:SF3">
    <property type="entry name" value="POLY-BETA-1,6-N-ACETYL-D-GLUCOSAMINE N-DEACETYLASE"/>
    <property type="match status" value="1"/>
</dbReference>
<dbReference type="PROSITE" id="PS51677">
    <property type="entry name" value="NODB"/>
    <property type="match status" value="1"/>
</dbReference>
<sequence length="330" mass="36035">MVMKQQVKRLMGSIWLAAPPARVRLARRGTVLMLHRVLASDAEADLPHRRALCIGAGAFDRLLGWLKKHFDCVPLEDLLSAPAGQRPRISLTFDDGWHDNAEQAFPLLQRHGVPASIFLATDYIGTSRRFWWEAIGESLWQCGGACTALLSALEAEGHPVPAIIRGGQMSAARSKAIARYLQGLKPLPPARLEQLTGFCPPQDHCDALSWEQVAMMEASGLIRFGSHGAGHAILTGLDDPQLRADIARSATVLRERCRHPLEVFCYPNGDVDARVRAAVAVQGYPRALATRAGLVAPESDPLALPRIDVGHSAARWPGLLGWRLMQGALR</sequence>
<evidence type="ECO:0000313" key="4">
    <source>
        <dbReference type="EMBL" id="SFQ75712.1"/>
    </source>
</evidence>
<protein>
    <submittedName>
        <fullName evidence="4">Polysaccharide deacetylase</fullName>
    </submittedName>
</protein>
<gene>
    <name evidence="4" type="ORF">SAMN05216578_103112</name>
</gene>
<dbReference type="InterPro" id="IPR051398">
    <property type="entry name" value="Polysacch_Deacetylase"/>
</dbReference>
<comment type="subcellular location">
    <subcellularLocation>
        <location evidence="1">Secreted</location>
    </subcellularLocation>
</comment>
<organism evidence="4 5">
    <name type="scientific">Halopseudomonas formosensis</name>
    <dbReference type="NCBI Taxonomy" id="1002526"/>
    <lineage>
        <taxon>Bacteria</taxon>
        <taxon>Pseudomonadati</taxon>
        <taxon>Pseudomonadota</taxon>
        <taxon>Gammaproteobacteria</taxon>
        <taxon>Pseudomonadales</taxon>
        <taxon>Pseudomonadaceae</taxon>
        <taxon>Halopseudomonas</taxon>
    </lineage>
</organism>